<comment type="subunit">
    <text evidence="5">Homodimer.</text>
</comment>
<keyword evidence="8" id="KW-1185">Reference proteome</keyword>
<keyword evidence="4 5" id="KW-0949">S-adenosyl-L-methionine</keyword>
<keyword evidence="2 5" id="KW-0489">Methyltransferase</keyword>
<keyword evidence="5" id="KW-0819">tRNA processing</keyword>
<name>A0AAW9Q5L2_9CYAN</name>
<dbReference type="RefSeq" id="WP_330484336.1">
    <property type="nucleotide sequence ID" value="NZ_JAZBJZ010000057.1"/>
</dbReference>
<evidence type="ECO:0000259" key="6">
    <source>
        <dbReference type="Pfam" id="PF00588"/>
    </source>
</evidence>
<dbReference type="InterPro" id="IPR029028">
    <property type="entry name" value="Alpha/beta_knot_MTases"/>
</dbReference>
<evidence type="ECO:0000256" key="2">
    <source>
        <dbReference type="ARBA" id="ARBA00022603"/>
    </source>
</evidence>
<dbReference type="PANTHER" id="PTHR42786:SF2">
    <property type="entry name" value="TRNA (CYTIDINE_URIDINE-2'-O-)-METHYLTRANSFERASE TRMJ"/>
    <property type="match status" value="1"/>
</dbReference>
<comment type="catalytic activity">
    <reaction evidence="5">
        <text>uridine(32) in tRNA + S-adenosyl-L-methionine = 2'-O-methyluridine(32) in tRNA + S-adenosyl-L-homocysteine + H(+)</text>
        <dbReference type="Rhea" id="RHEA:42936"/>
        <dbReference type="Rhea" id="RHEA-COMP:10107"/>
        <dbReference type="Rhea" id="RHEA-COMP:10290"/>
        <dbReference type="ChEBI" id="CHEBI:15378"/>
        <dbReference type="ChEBI" id="CHEBI:57856"/>
        <dbReference type="ChEBI" id="CHEBI:59789"/>
        <dbReference type="ChEBI" id="CHEBI:65315"/>
        <dbReference type="ChEBI" id="CHEBI:74478"/>
        <dbReference type="EC" id="2.1.1.200"/>
    </reaction>
</comment>
<dbReference type="InterPro" id="IPR029026">
    <property type="entry name" value="tRNA_m1G_MTases_N"/>
</dbReference>
<dbReference type="Gene3D" id="3.40.1280.10">
    <property type="match status" value="1"/>
</dbReference>
<sequence>MKNIRIVLVETAGALNLGSVARVMQNMGLSELWLVNPRCDRFSDDAQIMAVRAKSILAQAKIVDRLSDALVGCQRAIATAGRITTTSSKGEQAGFSPETLPISDPRLGMTWLMEVDRSAIVFGAEDRGLSNAELQYCQRAIRIPVSEDYPSLNLAQAVAICCYEVRLAYEARQNPTFLGNSHVNQLSFQEGSLRESTRSPKISTSQMAEDLVQSPTIDESQTIAASKIPDLSAPLDQVEAFYVQLEAVLLKIGYLYPHTAFRRMQKLRQLFNRAHLTSSEVSMLRGIIRQINWAILDRFSDR</sequence>
<dbReference type="Pfam" id="PF00588">
    <property type="entry name" value="SpoU_methylase"/>
    <property type="match status" value="1"/>
</dbReference>
<dbReference type="GO" id="GO:0003723">
    <property type="term" value="F:RNA binding"/>
    <property type="evidence" value="ECO:0007669"/>
    <property type="project" value="InterPro"/>
</dbReference>
<dbReference type="GO" id="GO:0002128">
    <property type="term" value="P:tRNA nucleoside ribose methylation"/>
    <property type="evidence" value="ECO:0007669"/>
    <property type="project" value="TreeGrafter"/>
</dbReference>
<proteinExistence type="inferred from homology"/>
<reference evidence="7" key="1">
    <citation type="submission" date="2024-01" db="EMBL/GenBank/DDBJ databases">
        <title>Bank of Algae and Cyanobacteria of the Azores (BACA) strain genomes.</title>
        <authorList>
            <person name="Luz R."/>
            <person name="Cordeiro R."/>
            <person name="Fonseca A."/>
            <person name="Goncalves V."/>
        </authorList>
    </citation>
    <scope>NUCLEOTIDE SEQUENCE</scope>
    <source>
        <strain evidence="7">BACA0141</strain>
    </source>
</reference>
<dbReference type="EMBL" id="JAZBJZ010000057">
    <property type="protein sequence ID" value="MEE3717906.1"/>
    <property type="molecule type" value="Genomic_DNA"/>
</dbReference>
<evidence type="ECO:0000256" key="4">
    <source>
        <dbReference type="ARBA" id="ARBA00022691"/>
    </source>
</evidence>
<dbReference type="InterPro" id="IPR001537">
    <property type="entry name" value="SpoU_MeTrfase"/>
</dbReference>
<evidence type="ECO:0000313" key="7">
    <source>
        <dbReference type="EMBL" id="MEE3717906.1"/>
    </source>
</evidence>
<evidence type="ECO:0000256" key="5">
    <source>
        <dbReference type="RuleBase" id="RU362024"/>
    </source>
</evidence>
<feature type="domain" description="tRNA/rRNA methyltransferase SpoU type" evidence="6">
    <location>
        <begin position="4"/>
        <end position="163"/>
    </location>
</feature>
<keyword evidence="3" id="KW-0808">Transferase</keyword>
<dbReference type="AlphaFoldDB" id="A0AAW9Q5L2"/>
<comment type="caution">
    <text evidence="7">The sequence shown here is derived from an EMBL/GenBank/DDBJ whole genome shotgun (WGS) entry which is preliminary data.</text>
</comment>
<organism evidence="7 8">
    <name type="scientific">Tumidithrix elongata BACA0141</name>
    <dbReference type="NCBI Taxonomy" id="2716417"/>
    <lineage>
        <taxon>Bacteria</taxon>
        <taxon>Bacillati</taxon>
        <taxon>Cyanobacteriota</taxon>
        <taxon>Cyanophyceae</taxon>
        <taxon>Pseudanabaenales</taxon>
        <taxon>Pseudanabaenaceae</taxon>
        <taxon>Tumidithrix</taxon>
        <taxon>Tumidithrix elongata</taxon>
    </lineage>
</organism>
<dbReference type="Gene3D" id="1.10.8.590">
    <property type="match status" value="1"/>
</dbReference>
<evidence type="ECO:0000256" key="3">
    <source>
        <dbReference type="ARBA" id="ARBA00022679"/>
    </source>
</evidence>
<dbReference type="GO" id="GO:0160206">
    <property type="term" value="F:tRNA (cytidine(32)/uridine(32)-2'-O)-methyltransferase activity"/>
    <property type="evidence" value="ECO:0007669"/>
    <property type="project" value="UniProtKB-EC"/>
</dbReference>
<dbReference type="EC" id="2.1.1.200" evidence="5"/>
<comment type="catalytic activity">
    <reaction evidence="5">
        <text>cytidine(32) in tRNA + S-adenosyl-L-methionine = 2'-O-methylcytidine(32) in tRNA + S-adenosyl-L-homocysteine + H(+)</text>
        <dbReference type="Rhea" id="RHEA:42932"/>
        <dbReference type="Rhea" id="RHEA-COMP:10288"/>
        <dbReference type="Rhea" id="RHEA-COMP:10289"/>
        <dbReference type="ChEBI" id="CHEBI:15378"/>
        <dbReference type="ChEBI" id="CHEBI:57856"/>
        <dbReference type="ChEBI" id="CHEBI:59789"/>
        <dbReference type="ChEBI" id="CHEBI:74495"/>
        <dbReference type="ChEBI" id="CHEBI:82748"/>
        <dbReference type="EC" id="2.1.1.200"/>
    </reaction>
</comment>
<comment type="similarity">
    <text evidence="1">Belongs to the class IV-like SAM-binding methyltransferase superfamily. RNA methyltransferase TrmH family.</text>
</comment>
<evidence type="ECO:0000256" key="1">
    <source>
        <dbReference type="ARBA" id="ARBA00007228"/>
    </source>
</evidence>
<comment type="subcellular location">
    <subcellularLocation>
        <location evidence="5">Cytoplasm</location>
    </subcellularLocation>
</comment>
<dbReference type="PIRSF" id="PIRSF004808">
    <property type="entry name" value="LasT"/>
    <property type="match status" value="1"/>
</dbReference>
<dbReference type="SUPFAM" id="SSF75217">
    <property type="entry name" value="alpha/beta knot"/>
    <property type="match status" value="1"/>
</dbReference>
<keyword evidence="5" id="KW-0963">Cytoplasm</keyword>
<dbReference type="Proteomes" id="UP001333818">
    <property type="component" value="Unassembled WGS sequence"/>
</dbReference>
<dbReference type="NCBIfam" id="TIGR00050">
    <property type="entry name" value="rRNA_methyl_1"/>
    <property type="match status" value="1"/>
</dbReference>
<dbReference type="InterPro" id="IPR004384">
    <property type="entry name" value="RNA_MeTrfase_TrmJ/LasT"/>
</dbReference>
<comment type="function">
    <text evidence="5">Catalyzes the formation of 2'O-methylated cytidine (Cm32) or 2'O-methylated uridine (Um32) at position 32 in tRNA.</text>
</comment>
<evidence type="ECO:0000313" key="8">
    <source>
        <dbReference type="Proteomes" id="UP001333818"/>
    </source>
</evidence>
<dbReference type="CDD" id="cd18093">
    <property type="entry name" value="SpoU-like_TrmJ"/>
    <property type="match status" value="1"/>
</dbReference>
<dbReference type="PANTHER" id="PTHR42786">
    <property type="entry name" value="TRNA/RRNA METHYLTRANSFERASE"/>
    <property type="match status" value="1"/>
</dbReference>
<gene>
    <name evidence="5" type="primary">trmJ</name>
    <name evidence="7" type="ORF">V2H45_14285</name>
</gene>
<dbReference type="GO" id="GO:0005829">
    <property type="term" value="C:cytosol"/>
    <property type="evidence" value="ECO:0007669"/>
    <property type="project" value="TreeGrafter"/>
</dbReference>
<protein>
    <recommendedName>
        <fullName evidence="5">tRNA (cytidine/uridine-2'-O-)-methyltransferase TrmJ</fullName>
        <ecNumber evidence="5">2.1.1.200</ecNumber>
    </recommendedName>
    <alternativeName>
        <fullName evidence="5">tRNA (cytidine(32)/uridine(32)-2'-O)-methyltransferase</fullName>
    </alternativeName>
    <alternativeName>
        <fullName evidence="5">tRNA Cm32/Um32 methyltransferase</fullName>
    </alternativeName>
</protein>
<accession>A0AAW9Q5L2</accession>